<dbReference type="SMART" id="SM00086">
    <property type="entry name" value="PAC"/>
    <property type="match status" value="3"/>
</dbReference>
<feature type="domain" description="PAC" evidence="7">
    <location>
        <begin position="441"/>
        <end position="493"/>
    </location>
</feature>
<keyword evidence="2 5" id="KW-0812">Transmembrane</keyword>
<feature type="domain" description="EAL" evidence="9">
    <location>
        <begin position="1084"/>
        <end position="1338"/>
    </location>
</feature>
<dbReference type="InterPro" id="IPR043128">
    <property type="entry name" value="Rev_trsase/Diguanyl_cyclase"/>
</dbReference>
<dbReference type="GO" id="GO:0007165">
    <property type="term" value="P:signal transduction"/>
    <property type="evidence" value="ECO:0007669"/>
    <property type="project" value="UniProtKB-ARBA"/>
</dbReference>
<dbReference type="PANTHER" id="PTHR44757">
    <property type="entry name" value="DIGUANYLATE CYCLASE DGCP"/>
    <property type="match status" value="1"/>
</dbReference>
<dbReference type="Gene3D" id="3.30.450.40">
    <property type="match status" value="1"/>
</dbReference>
<dbReference type="Gene3D" id="3.30.450.350">
    <property type="entry name" value="CHASE domain"/>
    <property type="match status" value="1"/>
</dbReference>
<proteinExistence type="predicted"/>
<evidence type="ECO:0000259" key="6">
    <source>
        <dbReference type="PROSITE" id="PS50112"/>
    </source>
</evidence>
<dbReference type="GO" id="GO:0016020">
    <property type="term" value="C:membrane"/>
    <property type="evidence" value="ECO:0007669"/>
    <property type="project" value="UniProtKB-SubCell"/>
</dbReference>
<dbReference type="InterPro" id="IPR035965">
    <property type="entry name" value="PAS-like_dom_sf"/>
</dbReference>
<dbReference type="EMBL" id="PXWF02000204">
    <property type="protein sequence ID" value="PWF48280.1"/>
    <property type="molecule type" value="Genomic_DNA"/>
</dbReference>
<feature type="domain" description="PAC" evidence="7">
    <location>
        <begin position="569"/>
        <end position="621"/>
    </location>
</feature>
<dbReference type="SUPFAM" id="SSF55073">
    <property type="entry name" value="Nucleotide cyclase"/>
    <property type="match status" value="1"/>
</dbReference>
<dbReference type="SUPFAM" id="SSF55785">
    <property type="entry name" value="PYP-like sensor domain (PAS domain)"/>
    <property type="match status" value="3"/>
</dbReference>
<organism evidence="11 12">
    <name type="scientific">Massilia glaciei</name>
    <dbReference type="NCBI Taxonomy" id="1524097"/>
    <lineage>
        <taxon>Bacteria</taxon>
        <taxon>Pseudomonadati</taxon>
        <taxon>Pseudomonadota</taxon>
        <taxon>Betaproteobacteria</taxon>
        <taxon>Burkholderiales</taxon>
        <taxon>Oxalobacteraceae</taxon>
        <taxon>Telluria group</taxon>
        <taxon>Massilia</taxon>
    </lineage>
</organism>
<evidence type="ECO:0000256" key="2">
    <source>
        <dbReference type="ARBA" id="ARBA00022692"/>
    </source>
</evidence>
<dbReference type="SMART" id="SM00267">
    <property type="entry name" value="GGDEF"/>
    <property type="match status" value="1"/>
</dbReference>
<dbReference type="GO" id="GO:0003824">
    <property type="term" value="F:catalytic activity"/>
    <property type="evidence" value="ECO:0007669"/>
    <property type="project" value="UniProtKB-ARBA"/>
</dbReference>
<dbReference type="Gene3D" id="3.20.20.450">
    <property type="entry name" value="EAL domain"/>
    <property type="match status" value="1"/>
</dbReference>
<dbReference type="PANTHER" id="PTHR44757:SF2">
    <property type="entry name" value="BIOFILM ARCHITECTURE MAINTENANCE PROTEIN MBAA"/>
    <property type="match status" value="1"/>
</dbReference>
<dbReference type="Gene3D" id="2.10.70.100">
    <property type="match status" value="2"/>
</dbReference>
<evidence type="ECO:0000256" key="5">
    <source>
        <dbReference type="SAM" id="Phobius"/>
    </source>
</evidence>
<dbReference type="SMART" id="SM01079">
    <property type="entry name" value="CHASE"/>
    <property type="match status" value="1"/>
</dbReference>
<dbReference type="SMART" id="SM00052">
    <property type="entry name" value="EAL"/>
    <property type="match status" value="1"/>
</dbReference>
<dbReference type="InterPro" id="IPR000014">
    <property type="entry name" value="PAS"/>
</dbReference>
<dbReference type="InterPro" id="IPR000160">
    <property type="entry name" value="GGDEF_dom"/>
</dbReference>
<feature type="transmembrane region" description="Helical" evidence="5">
    <location>
        <begin position="20"/>
        <end position="39"/>
    </location>
</feature>
<feature type="domain" description="GGDEF" evidence="10">
    <location>
        <begin position="941"/>
        <end position="1075"/>
    </location>
</feature>
<dbReference type="InterPro" id="IPR001610">
    <property type="entry name" value="PAC"/>
</dbReference>
<evidence type="ECO:0000259" key="10">
    <source>
        <dbReference type="PROSITE" id="PS50887"/>
    </source>
</evidence>
<dbReference type="PROSITE" id="PS50112">
    <property type="entry name" value="PAS"/>
    <property type="match status" value="1"/>
</dbReference>
<feature type="domain" description="PAS" evidence="6">
    <location>
        <begin position="799"/>
        <end position="830"/>
    </location>
</feature>
<dbReference type="Gene3D" id="3.30.70.270">
    <property type="match status" value="1"/>
</dbReference>
<evidence type="ECO:0000313" key="11">
    <source>
        <dbReference type="EMBL" id="PWF48280.1"/>
    </source>
</evidence>
<evidence type="ECO:0000259" key="7">
    <source>
        <dbReference type="PROSITE" id="PS50113"/>
    </source>
</evidence>
<dbReference type="Pfam" id="PF00990">
    <property type="entry name" value="GGDEF"/>
    <property type="match status" value="1"/>
</dbReference>
<evidence type="ECO:0000313" key="12">
    <source>
        <dbReference type="Proteomes" id="UP000241421"/>
    </source>
</evidence>
<dbReference type="NCBIfam" id="TIGR00229">
    <property type="entry name" value="sensory_box"/>
    <property type="match status" value="3"/>
</dbReference>
<dbReference type="Pfam" id="PF13185">
    <property type="entry name" value="GAF_2"/>
    <property type="match status" value="1"/>
</dbReference>
<dbReference type="PROSITE" id="PS50883">
    <property type="entry name" value="EAL"/>
    <property type="match status" value="1"/>
</dbReference>
<dbReference type="Pfam" id="PF00563">
    <property type="entry name" value="EAL"/>
    <property type="match status" value="1"/>
</dbReference>
<dbReference type="SUPFAM" id="SSF55781">
    <property type="entry name" value="GAF domain-like"/>
    <property type="match status" value="1"/>
</dbReference>
<dbReference type="OrthoDB" id="9813903at2"/>
<dbReference type="PROSITE" id="PS50113">
    <property type="entry name" value="PAC"/>
    <property type="match status" value="3"/>
</dbReference>
<dbReference type="Proteomes" id="UP000241421">
    <property type="component" value="Unassembled WGS sequence"/>
</dbReference>
<accession>A0A2U2HLB0</accession>
<evidence type="ECO:0000259" key="8">
    <source>
        <dbReference type="PROSITE" id="PS50839"/>
    </source>
</evidence>
<dbReference type="InterPro" id="IPR003018">
    <property type="entry name" value="GAF"/>
</dbReference>
<reference evidence="11 12" key="1">
    <citation type="submission" date="2018-04" db="EMBL/GenBank/DDBJ databases">
        <title>Massilia violaceinigra sp. nov., a novel purple-pigmented bacterium isolated from Tianshan glacier, Xinjiang, China.</title>
        <authorList>
            <person name="Wang H."/>
        </authorList>
    </citation>
    <scope>NUCLEOTIDE SEQUENCE [LARGE SCALE GENOMIC DNA]</scope>
    <source>
        <strain evidence="11 12">B448-2</strain>
    </source>
</reference>
<dbReference type="CDD" id="cd01949">
    <property type="entry name" value="GGDEF"/>
    <property type="match status" value="1"/>
</dbReference>
<comment type="subcellular location">
    <subcellularLocation>
        <location evidence="1">Membrane</location>
    </subcellularLocation>
</comment>
<dbReference type="InterPro" id="IPR035919">
    <property type="entry name" value="EAL_sf"/>
</dbReference>
<dbReference type="SMART" id="SM00065">
    <property type="entry name" value="GAF"/>
    <property type="match status" value="1"/>
</dbReference>
<feature type="domain" description="PAC" evidence="7">
    <location>
        <begin position="857"/>
        <end position="909"/>
    </location>
</feature>
<dbReference type="InterPro" id="IPR029016">
    <property type="entry name" value="GAF-like_dom_sf"/>
</dbReference>
<dbReference type="SMART" id="SM00091">
    <property type="entry name" value="PAS"/>
    <property type="match status" value="1"/>
</dbReference>
<dbReference type="Gene3D" id="3.30.450.20">
    <property type="entry name" value="PAS domain"/>
    <property type="match status" value="3"/>
</dbReference>
<dbReference type="CDD" id="cd00130">
    <property type="entry name" value="PAS"/>
    <property type="match status" value="3"/>
</dbReference>
<sequence length="1368" mass="149939">MPIPVNSVPRLSAALCDQFVLLVVMAGGIALSLLAGNSLQKAELLKTKERQNTALQAAVSVLNLELAHTTQAVRNAGLMIEANPQLTREQFNRYMQKMVANQLSVNLIEWQPIVPAAQLAQFEADAQTMGRPNFRVVQPDASGTGWEPVHGRDEYVPVLFGWPQSYRTEGLDMSFSPQRMASKLQSRTNGQPVASGTFDFMKEGVVKSGSLALAISTAVFGADQTAKGYLAAVADLPTLFDQAARVADASEFDFLVFDAGSPADAPLFAAYGNGSDLQQSSTPLRLATADDPSATVDFALQSWKLVLHPRPAFYAKAQENGARLALMGGLGVTLLMVFFLFQQQKHRQKIGRAEAAARSANLALDVERQRLQEAQRIAHVGSWQMDVSGTQVWSDEMYRMLGLNPGQTAPLHEQTSTLFATESWARLVAALARTMDSGTPYELELEMLRVDGSHGWMLARGEPVRDAQGAIVGARGTATEITERKHAEQSLHRSTTMMERTENMARLASFEWDVDTNTVSWSPEMFRIFGRDPALGIPNLEGQAQLYTPESTQTLFTAVSKAVSDGTPYELELMTVQPDGAQRPCSAKGFPERNASGRVVRVSGLVQDITARKQAEQYERFRRHTLERLAANETLAALLETIVRGVEQLHPDMLCSILLLDGAGRHLGKGVAPSLQDFYGAALEGIEIGIGVGSCGTAAFTGERVIVTDITTHPYWPTYKELAACAGLRACWSQPIRGASGRVLGTFAIYHRAPHTPAQADIDLIEQTANLASIAIERKLAQEKLQLAAGVFTHALEGIMITGPDAIIIDVNEAFTRITGYTHSEAIGQNPRILQSSRQNKAFYQAMWAALTEQGHWSGEIWNKRKDGEVYAELLTISAVRDGQGNTQQYVALFSDITERKEYESKLEHIAHYDALTHLPNRVLLADRLHQVMTQEQRRGQQLAVAYLDLDGFKDINDRYGHSTGDQVLITLARRMKETLRDGDTLARLGGDEFVAVLIDLEDPSTSIPLINRLLAAAALPVQVGDLSLQVSASLGVTFYPQIRDIDADQLLRQADQAMYQAKVAGKNRYLVFDAAQDSTIRVHHESLERIRLALENGEFVLHYQPKVNMHSGQVIGAEALIRWQHPEKGLLAPAAFLPVIEDHPLAVDVGEWVINAALRQIEVWHIAGLEMPVSVNIGARQLQQHNFVARLQTILAQHPKASPTKLELEVLETSALADMVQVSQVIEECRHMGVKFALDDFGTGYSSLTYLKSLRVALLKIDQSFVRDMLEDPDDLAILQGVIGLAAAFKREVIAEGVETVAHGTALLRLGCVLAQGYGIARPMPARDLPAWAATWRPDAAWGAAPISGDLITGIREHLVTHKSAEC</sequence>
<dbReference type="InterPro" id="IPR001633">
    <property type="entry name" value="EAL_dom"/>
</dbReference>
<dbReference type="InterPro" id="IPR029787">
    <property type="entry name" value="Nucleotide_cyclase"/>
</dbReference>
<dbReference type="PROSITE" id="PS50887">
    <property type="entry name" value="GGDEF"/>
    <property type="match status" value="1"/>
</dbReference>
<dbReference type="InterPro" id="IPR013655">
    <property type="entry name" value="PAS_fold_3"/>
</dbReference>
<dbReference type="PROSITE" id="PS50839">
    <property type="entry name" value="CHASE"/>
    <property type="match status" value="1"/>
</dbReference>
<dbReference type="Pfam" id="PF03924">
    <property type="entry name" value="CHASE"/>
    <property type="match status" value="1"/>
</dbReference>
<dbReference type="InterPro" id="IPR052155">
    <property type="entry name" value="Biofilm_reg_signaling"/>
</dbReference>
<evidence type="ECO:0000256" key="4">
    <source>
        <dbReference type="ARBA" id="ARBA00023136"/>
    </source>
</evidence>
<dbReference type="NCBIfam" id="TIGR00254">
    <property type="entry name" value="GGDEF"/>
    <property type="match status" value="1"/>
</dbReference>
<dbReference type="CDD" id="cd01948">
    <property type="entry name" value="EAL"/>
    <property type="match status" value="1"/>
</dbReference>
<evidence type="ECO:0000256" key="1">
    <source>
        <dbReference type="ARBA" id="ARBA00004370"/>
    </source>
</evidence>
<keyword evidence="3 5" id="KW-1133">Transmembrane helix</keyword>
<keyword evidence="12" id="KW-1185">Reference proteome</keyword>
<dbReference type="SUPFAM" id="SSF141868">
    <property type="entry name" value="EAL domain-like"/>
    <property type="match status" value="1"/>
</dbReference>
<evidence type="ECO:0000256" key="3">
    <source>
        <dbReference type="ARBA" id="ARBA00022989"/>
    </source>
</evidence>
<gene>
    <name evidence="11" type="ORF">C7C56_012730</name>
</gene>
<feature type="domain" description="CHASE" evidence="8">
    <location>
        <begin position="82"/>
        <end position="306"/>
    </location>
</feature>
<dbReference type="Pfam" id="PF08447">
    <property type="entry name" value="PAS_3"/>
    <property type="match status" value="2"/>
</dbReference>
<protein>
    <submittedName>
        <fullName evidence="11">GGDEF domain-containing protein</fullName>
    </submittedName>
</protein>
<keyword evidence="4 5" id="KW-0472">Membrane</keyword>
<dbReference type="InterPro" id="IPR006189">
    <property type="entry name" value="CHASE_dom"/>
</dbReference>
<feature type="transmembrane region" description="Helical" evidence="5">
    <location>
        <begin position="324"/>
        <end position="341"/>
    </location>
</feature>
<evidence type="ECO:0000259" key="9">
    <source>
        <dbReference type="PROSITE" id="PS50883"/>
    </source>
</evidence>
<dbReference type="InterPro" id="IPR000700">
    <property type="entry name" value="PAS-assoc_C"/>
</dbReference>
<dbReference type="InterPro" id="IPR042240">
    <property type="entry name" value="CHASE_sf"/>
</dbReference>
<name>A0A2U2HLB0_9BURK</name>
<dbReference type="FunFam" id="3.30.70.270:FF:000001">
    <property type="entry name" value="Diguanylate cyclase domain protein"/>
    <property type="match status" value="1"/>
</dbReference>
<comment type="caution">
    <text evidence="11">The sequence shown here is derived from an EMBL/GenBank/DDBJ whole genome shotgun (WGS) entry which is preliminary data.</text>
</comment>
<dbReference type="Pfam" id="PF13426">
    <property type="entry name" value="PAS_9"/>
    <property type="match status" value="1"/>
</dbReference>